<dbReference type="GO" id="GO:0003725">
    <property type="term" value="F:double-stranded RNA binding"/>
    <property type="evidence" value="ECO:0007669"/>
    <property type="project" value="TreeGrafter"/>
</dbReference>
<dbReference type="GO" id="GO:0008033">
    <property type="term" value="P:tRNA processing"/>
    <property type="evidence" value="ECO:0007669"/>
    <property type="project" value="UniProtKB-KW"/>
</dbReference>
<evidence type="ECO:0000313" key="19">
    <source>
        <dbReference type="Proteomes" id="UP000636888"/>
    </source>
</evidence>
<evidence type="ECO:0000256" key="7">
    <source>
        <dbReference type="ARBA" id="ARBA00022664"/>
    </source>
</evidence>
<keyword evidence="5 15" id="KW-0963">Cytoplasm</keyword>
<feature type="binding site" evidence="15">
    <location>
        <position position="122"/>
    </location>
    <ligand>
        <name>Mg(2+)</name>
        <dbReference type="ChEBI" id="CHEBI:18420"/>
    </ligand>
</feature>
<dbReference type="CDD" id="cd00593">
    <property type="entry name" value="RIBOc"/>
    <property type="match status" value="1"/>
</dbReference>
<keyword evidence="7 15" id="KW-0507">mRNA processing</keyword>
<dbReference type="PROSITE" id="PS50142">
    <property type="entry name" value="RNASE_3_2"/>
    <property type="match status" value="1"/>
</dbReference>
<dbReference type="GO" id="GO:0005737">
    <property type="term" value="C:cytoplasm"/>
    <property type="evidence" value="ECO:0007669"/>
    <property type="project" value="UniProtKB-SubCell"/>
</dbReference>
<comment type="catalytic activity">
    <reaction evidence="1 15">
        <text>Endonucleolytic cleavage to 5'-phosphomonoester.</text>
        <dbReference type="EC" id="3.1.26.3"/>
    </reaction>
</comment>
<dbReference type="GO" id="GO:0046872">
    <property type="term" value="F:metal ion binding"/>
    <property type="evidence" value="ECO:0007669"/>
    <property type="project" value="UniProtKB-KW"/>
</dbReference>
<reference evidence="18" key="1">
    <citation type="submission" date="2020-12" db="EMBL/GenBank/DDBJ databases">
        <title>Geomonas sp. Red875, isolated from river sediment.</title>
        <authorList>
            <person name="Xu Z."/>
            <person name="Zhang Z."/>
            <person name="Masuda Y."/>
            <person name="Itoh H."/>
            <person name="Senoo K."/>
        </authorList>
    </citation>
    <scope>NUCLEOTIDE SEQUENCE</scope>
    <source>
        <strain evidence="18">Red875</strain>
    </source>
</reference>
<evidence type="ECO:0000256" key="9">
    <source>
        <dbReference type="ARBA" id="ARBA00022722"/>
    </source>
</evidence>
<dbReference type="GO" id="GO:0042802">
    <property type="term" value="F:identical protein binding"/>
    <property type="evidence" value="ECO:0007669"/>
    <property type="project" value="UniProtKB-ARBA"/>
</dbReference>
<feature type="domain" description="DRBM" evidence="16">
    <location>
        <begin position="161"/>
        <end position="230"/>
    </location>
</feature>
<dbReference type="InterPro" id="IPR011907">
    <property type="entry name" value="RNase_III"/>
</dbReference>
<evidence type="ECO:0000256" key="3">
    <source>
        <dbReference type="ARBA" id="ARBA00010183"/>
    </source>
</evidence>
<keyword evidence="8 15" id="KW-0819">tRNA processing</keyword>
<protein>
    <recommendedName>
        <fullName evidence="15">Ribonuclease 3</fullName>
        <ecNumber evidence="15">3.1.26.3</ecNumber>
    </recommendedName>
    <alternativeName>
        <fullName evidence="15">Ribonuclease III</fullName>
        <shortName evidence="15">RNase III</shortName>
    </alternativeName>
</protein>
<dbReference type="GO" id="GO:0006397">
    <property type="term" value="P:mRNA processing"/>
    <property type="evidence" value="ECO:0007669"/>
    <property type="project" value="UniProtKB-UniRule"/>
</dbReference>
<keyword evidence="11 15" id="KW-0255">Endonuclease</keyword>
<dbReference type="Pfam" id="PF14622">
    <property type="entry name" value="Ribonucleas_3_3"/>
    <property type="match status" value="1"/>
</dbReference>
<evidence type="ECO:0000256" key="11">
    <source>
        <dbReference type="ARBA" id="ARBA00022759"/>
    </source>
</evidence>
<keyword evidence="19" id="KW-1185">Reference proteome</keyword>
<comment type="cofactor">
    <cofactor evidence="15">
        <name>Mg(2+)</name>
        <dbReference type="ChEBI" id="CHEBI:18420"/>
    </cofactor>
</comment>
<dbReference type="Gene3D" id="3.30.160.20">
    <property type="match status" value="1"/>
</dbReference>
<evidence type="ECO:0000256" key="15">
    <source>
        <dbReference type="HAMAP-Rule" id="MF_00104"/>
    </source>
</evidence>
<evidence type="ECO:0000313" key="18">
    <source>
        <dbReference type="EMBL" id="MBJ6727716.1"/>
    </source>
</evidence>
<keyword evidence="15" id="KW-0699">rRNA-binding</keyword>
<dbReference type="RefSeq" id="WP_199386857.1">
    <property type="nucleotide sequence ID" value="NZ_JAEMHM010000028.1"/>
</dbReference>
<evidence type="ECO:0000256" key="10">
    <source>
        <dbReference type="ARBA" id="ARBA00022723"/>
    </source>
</evidence>
<dbReference type="AlphaFoldDB" id="A0A8J7SBB2"/>
<feature type="active site" evidence="15">
    <location>
        <position position="53"/>
    </location>
</feature>
<comment type="subcellular location">
    <subcellularLocation>
        <location evidence="2 15">Cytoplasm</location>
    </subcellularLocation>
</comment>
<proteinExistence type="inferred from homology"/>
<dbReference type="GO" id="GO:0006364">
    <property type="term" value="P:rRNA processing"/>
    <property type="evidence" value="ECO:0007669"/>
    <property type="project" value="UniProtKB-UniRule"/>
</dbReference>
<dbReference type="CDD" id="cd10845">
    <property type="entry name" value="DSRM_RNAse_III_family"/>
    <property type="match status" value="1"/>
</dbReference>
<evidence type="ECO:0000256" key="6">
    <source>
        <dbReference type="ARBA" id="ARBA00022552"/>
    </source>
</evidence>
<evidence type="ECO:0000259" key="17">
    <source>
        <dbReference type="PROSITE" id="PS50142"/>
    </source>
</evidence>
<keyword evidence="9 15" id="KW-0540">Nuclease</keyword>
<dbReference type="PANTHER" id="PTHR11207:SF0">
    <property type="entry name" value="RIBONUCLEASE 3"/>
    <property type="match status" value="1"/>
</dbReference>
<dbReference type="GO" id="GO:0019843">
    <property type="term" value="F:rRNA binding"/>
    <property type="evidence" value="ECO:0007669"/>
    <property type="project" value="UniProtKB-KW"/>
</dbReference>
<keyword evidence="6 15" id="KW-0698">rRNA processing</keyword>
<keyword evidence="14 15" id="KW-0694">RNA-binding</keyword>
<comment type="subunit">
    <text evidence="4 15">Homodimer.</text>
</comment>
<evidence type="ECO:0000259" key="16">
    <source>
        <dbReference type="PROSITE" id="PS50137"/>
    </source>
</evidence>
<keyword evidence="13 15" id="KW-0460">Magnesium</keyword>
<gene>
    <name evidence="15 18" type="primary">rnc</name>
    <name evidence="18" type="ORF">JFN93_23660</name>
</gene>
<feature type="binding site" evidence="15">
    <location>
        <position position="49"/>
    </location>
    <ligand>
        <name>Mg(2+)</name>
        <dbReference type="ChEBI" id="CHEBI:18420"/>
    </ligand>
</feature>
<dbReference type="SMART" id="SM00535">
    <property type="entry name" value="RIBOc"/>
    <property type="match status" value="1"/>
</dbReference>
<dbReference type="InterPro" id="IPR036389">
    <property type="entry name" value="RNase_III_sf"/>
</dbReference>
<dbReference type="GO" id="GO:0010468">
    <property type="term" value="P:regulation of gene expression"/>
    <property type="evidence" value="ECO:0007669"/>
    <property type="project" value="TreeGrafter"/>
</dbReference>
<dbReference type="NCBIfam" id="TIGR02191">
    <property type="entry name" value="RNaseIII"/>
    <property type="match status" value="1"/>
</dbReference>
<dbReference type="GO" id="GO:0004525">
    <property type="term" value="F:ribonuclease III activity"/>
    <property type="evidence" value="ECO:0007669"/>
    <property type="project" value="UniProtKB-UniRule"/>
</dbReference>
<dbReference type="Gene3D" id="1.10.1520.10">
    <property type="entry name" value="Ribonuclease III domain"/>
    <property type="match status" value="1"/>
</dbReference>
<keyword evidence="12 15" id="KW-0378">Hydrolase</keyword>
<feature type="active site" evidence="15">
    <location>
        <position position="125"/>
    </location>
</feature>
<evidence type="ECO:0000256" key="14">
    <source>
        <dbReference type="ARBA" id="ARBA00022884"/>
    </source>
</evidence>
<dbReference type="Pfam" id="PF00035">
    <property type="entry name" value="dsrm"/>
    <property type="match status" value="1"/>
</dbReference>
<comment type="similarity">
    <text evidence="3">Belongs to the ribonuclease III family.</text>
</comment>
<dbReference type="EMBL" id="JAEMHM010000028">
    <property type="protein sequence ID" value="MBJ6727716.1"/>
    <property type="molecule type" value="Genomic_DNA"/>
</dbReference>
<dbReference type="PANTHER" id="PTHR11207">
    <property type="entry name" value="RIBONUCLEASE III"/>
    <property type="match status" value="1"/>
</dbReference>
<name>A0A8J7SBB2_9BACT</name>
<dbReference type="FunFam" id="3.30.160.20:FF:000003">
    <property type="entry name" value="Ribonuclease 3"/>
    <property type="match status" value="1"/>
</dbReference>
<dbReference type="InterPro" id="IPR014720">
    <property type="entry name" value="dsRBD_dom"/>
</dbReference>
<evidence type="ECO:0000256" key="1">
    <source>
        <dbReference type="ARBA" id="ARBA00000109"/>
    </source>
</evidence>
<comment type="caution">
    <text evidence="18">The sequence shown here is derived from an EMBL/GenBank/DDBJ whole genome shotgun (WGS) entry which is preliminary data.</text>
</comment>
<feature type="domain" description="RNase III" evidence="17">
    <location>
        <begin position="9"/>
        <end position="136"/>
    </location>
</feature>
<keyword evidence="10 15" id="KW-0479">Metal-binding</keyword>
<evidence type="ECO:0000256" key="2">
    <source>
        <dbReference type="ARBA" id="ARBA00004496"/>
    </source>
</evidence>
<organism evidence="18 19">
    <name type="scientific">Geomesophilobacter sediminis</name>
    <dbReference type="NCBI Taxonomy" id="2798584"/>
    <lineage>
        <taxon>Bacteria</taxon>
        <taxon>Pseudomonadati</taxon>
        <taxon>Thermodesulfobacteriota</taxon>
        <taxon>Desulfuromonadia</taxon>
        <taxon>Geobacterales</taxon>
        <taxon>Geobacteraceae</taxon>
        <taxon>Geomesophilobacter</taxon>
    </lineage>
</organism>
<dbReference type="Proteomes" id="UP000636888">
    <property type="component" value="Unassembled WGS sequence"/>
</dbReference>
<evidence type="ECO:0000256" key="4">
    <source>
        <dbReference type="ARBA" id="ARBA00011738"/>
    </source>
</evidence>
<dbReference type="HAMAP" id="MF_00104">
    <property type="entry name" value="RNase_III"/>
    <property type="match status" value="1"/>
</dbReference>
<dbReference type="EC" id="3.1.26.3" evidence="15"/>
<evidence type="ECO:0000256" key="8">
    <source>
        <dbReference type="ARBA" id="ARBA00022694"/>
    </source>
</evidence>
<dbReference type="PROSITE" id="PS50137">
    <property type="entry name" value="DS_RBD"/>
    <property type="match status" value="1"/>
</dbReference>
<evidence type="ECO:0000256" key="13">
    <source>
        <dbReference type="ARBA" id="ARBA00022842"/>
    </source>
</evidence>
<dbReference type="FunFam" id="1.10.1520.10:FF:000001">
    <property type="entry name" value="Ribonuclease 3"/>
    <property type="match status" value="1"/>
</dbReference>
<dbReference type="SUPFAM" id="SSF54768">
    <property type="entry name" value="dsRNA-binding domain-like"/>
    <property type="match status" value="1"/>
</dbReference>
<dbReference type="SMART" id="SM00358">
    <property type="entry name" value="DSRM"/>
    <property type="match status" value="1"/>
</dbReference>
<sequence>MNNADAERQERIEAALGYRFRDRALLDEALTHRSFLNEARGGKDNQRLEFYGDAVLDFLLSGMLLSRFPGSREGELTRLRAALVDEESLGRLAVALDLGQALRLGRGEEKSGGRTKRSLLADAYEALLAAIYLDGGLEPVTRVVAAHFGPLIDSGELYGRDHKTFLQELVQTRHGLLPSYRVKETTGPDHDRRFTVEIYLGEKLMGEGTGRSKKEAEQAAARAAASVLKES</sequence>
<comment type="function">
    <text evidence="15">Digests double-stranded RNA. Involved in the processing of primary rRNA transcript to yield the immediate precursors to the large and small rRNAs (23S and 16S). Processes some mRNAs, and tRNAs when they are encoded in the rRNA operon. Processes pre-crRNA and tracrRNA of type II CRISPR loci if present in the organism.</text>
</comment>
<dbReference type="InterPro" id="IPR000999">
    <property type="entry name" value="RNase_III_dom"/>
</dbReference>
<feature type="binding site" evidence="15">
    <location>
        <position position="125"/>
    </location>
    <ligand>
        <name>Mg(2+)</name>
        <dbReference type="ChEBI" id="CHEBI:18420"/>
    </ligand>
</feature>
<dbReference type="SUPFAM" id="SSF69065">
    <property type="entry name" value="RNase III domain-like"/>
    <property type="match status" value="1"/>
</dbReference>
<accession>A0A8J7SBB2</accession>
<evidence type="ECO:0000256" key="5">
    <source>
        <dbReference type="ARBA" id="ARBA00022490"/>
    </source>
</evidence>
<evidence type="ECO:0000256" key="12">
    <source>
        <dbReference type="ARBA" id="ARBA00022801"/>
    </source>
</evidence>